<evidence type="ECO:0000256" key="7">
    <source>
        <dbReference type="ARBA" id="ARBA00023136"/>
    </source>
</evidence>
<protein>
    <recommendedName>
        <fullName evidence="8">Mannosyltransferase</fullName>
        <ecNumber evidence="8">2.4.1.-</ecNumber>
    </recommendedName>
</protein>
<keyword evidence="3" id="KW-0808">Transferase</keyword>
<evidence type="ECO:0000256" key="6">
    <source>
        <dbReference type="ARBA" id="ARBA00022989"/>
    </source>
</evidence>
<feature type="transmembrane region" description="Helical" evidence="8">
    <location>
        <begin position="254"/>
        <end position="275"/>
    </location>
</feature>
<dbReference type="GO" id="GO:0000026">
    <property type="term" value="F:alpha-1,2-mannosyltransferase activity"/>
    <property type="evidence" value="ECO:0007669"/>
    <property type="project" value="TreeGrafter"/>
</dbReference>
<keyword evidence="2 8" id="KW-0328">Glycosyltransferase</keyword>
<keyword evidence="6 8" id="KW-1133">Transmembrane helix</keyword>
<evidence type="ECO:0000256" key="8">
    <source>
        <dbReference type="RuleBase" id="RU363075"/>
    </source>
</evidence>
<feature type="region of interest" description="Disordered" evidence="9">
    <location>
        <begin position="22"/>
        <end position="73"/>
    </location>
</feature>
<comment type="similarity">
    <text evidence="8">Belongs to the glycosyltransferase 22 family.</text>
</comment>
<sequence>MGPGYLGSADLVCAQWRRPAHPHSKRRLGLGLASPAASEKHQQARAMSLRRRSRAAGSPPGDAGPPPSPEKATQIRPWAALGSDRRVLALALAFRAANALLVRTYFNPDEHWQCLEVAHRVAFGYGHLTWEWQRGLRGYLHPLIFAALYKVLALLHLDTPWFMVMAPRLLQSIFASFGDLYLYKLSKLIFNGQVAQWTLFSQLVNWFMFFCITRTLSNSMETVLTVAGLYYWFTAIESSKQQVASKQSRTSRKVALLIAALSCAIRPTSAVTWLYVGVLDFIQMKSKCHFVFLEVIPVGSIVLAVTTLVDWWMYGSRVIVPLNFLKFNLLSSGGDYYGTHVFHWYFTQGFPSMTWTFLPFAICGIVKSQEWRLSGLIAWVLGVYSILGHKEFRFVLPVLPLALMFSGYCLAAMSQFKGKNQHAKRRISRLQLSVSLLIITNVPMALYMSLYHQRGTEDVMYYLSKEAHGGRVKSVLFLMPCHSTPYYSTLHYNLPMRLLDCTPSDNKGTLDESDSFLTSPSEFVGEVFGNLSTFSHIVLFESEEGHVMHLLLRNSFLEVGRFFHAHFKVDRDLQSSVVVYSRRDVL</sequence>
<gene>
    <name evidence="10" type="ORF">U9M48_025964</name>
</gene>
<dbReference type="GO" id="GO:0006506">
    <property type="term" value="P:GPI anchor biosynthetic process"/>
    <property type="evidence" value="ECO:0007669"/>
    <property type="project" value="TreeGrafter"/>
</dbReference>
<evidence type="ECO:0000256" key="1">
    <source>
        <dbReference type="ARBA" id="ARBA00004477"/>
    </source>
</evidence>
<evidence type="ECO:0000313" key="11">
    <source>
        <dbReference type="Proteomes" id="UP001341281"/>
    </source>
</evidence>
<dbReference type="PANTHER" id="PTHR22760:SF4">
    <property type="entry name" value="GPI MANNOSYLTRANSFERASE 3"/>
    <property type="match status" value="1"/>
</dbReference>
<dbReference type="Pfam" id="PF03901">
    <property type="entry name" value="Glyco_transf_22"/>
    <property type="match status" value="1"/>
</dbReference>
<feature type="transmembrane region" description="Helical" evidence="8">
    <location>
        <begin position="295"/>
        <end position="314"/>
    </location>
</feature>
<dbReference type="EMBL" id="CP144749">
    <property type="protein sequence ID" value="WVZ78215.1"/>
    <property type="molecule type" value="Genomic_DNA"/>
</dbReference>
<accession>A0AAQ3TV26</accession>
<dbReference type="Proteomes" id="UP001341281">
    <property type="component" value="Chromosome 05"/>
</dbReference>
<evidence type="ECO:0000256" key="5">
    <source>
        <dbReference type="ARBA" id="ARBA00022824"/>
    </source>
</evidence>
<evidence type="ECO:0000256" key="3">
    <source>
        <dbReference type="ARBA" id="ARBA00022679"/>
    </source>
</evidence>
<feature type="transmembrane region" description="Helical" evidence="8">
    <location>
        <begin position="394"/>
        <end position="411"/>
    </location>
</feature>
<evidence type="ECO:0000313" key="10">
    <source>
        <dbReference type="EMBL" id="WVZ78215.1"/>
    </source>
</evidence>
<dbReference type="InterPro" id="IPR005599">
    <property type="entry name" value="GPI_mannosylTrfase"/>
</dbReference>
<dbReference type="EC" id="2.4.1.-" evidence="8"/>
<keyword evidence="7 8" id="KW-0472">Membrane</keyword>
<comment type="subcellular location">
    <subcellularLocation>
        <location evidence="1 8">Endoplasmic reticulum membrane</location>
        <topology evidence="1 8">Multi-pass membrane protein</topology>
    </subcellularLocation>
</comment>
<proteinExistence type="inferred from homology"/>
<reference evidence="10 11" key="1">
    <citation type="submission" date="2024-02" db="EMBL/GenBank/DDBJ databases">
        <title>High-quality chromosome-scale genome assembly of Pensacola bahiagrass (Paspalum notatum Flugge var. saurae).</title>
        <authorList>
            <person name="Vega J.M."/>
            <person name="Podio M."/>
            <person name="Orjuela J."/>
            <person name="Siena L.A."/>
            <person name="Pessino S.C."/>
            <person name="Combes M.C."/>
            <person name="Mariac C."/>
            <person name="Albertini E."/>
            <person name="Pupilli F."/>
            <person name="Ortiz J.P.A."/>
            <person name="Leblanc O."/>
        </authorList>
    </citation>
    <scope>NUCLEOTIDE SEQUENCE [LARGE SCALE GENOMIC DNA]</scope>
    <source>
        <strain evidence="10">R1</strain>
        <tissue evidence="10">Leaf</tissue>
    </source>
</reference>
<dbReference type="GO" id="GO:0005789">
    <property type="term" value="C:endoplasmic reticulum membrane"/>
    <property type="evidence" value="ECO:0007669"/>
    <property type="project" value="UniProtKB-SubCell"/>
</dbReference>
<feature type="transmembrane region" description="Helical" evidence="8">
    <location>
        <begin position="432"/>
        <end position="451"/>
    </location>
</feature>
<evidence type="ECO:0000256" key="4">
    <source>
        <dbReference type="ARBA" id="ARBA00022692"/>
    </source>
</evidence>
<dbReference type="AlphaFoldDB" id="A0AAQ3TV26"/>
<feature type="transmembrane region" description="Helical" evidence="8">
    <location>
        <begin position="371"/>
        <end position="388"/>
    </location>
</feature>
<keyword evidence="11" id="KW-1185">Reference proteome</keyword>
<organism evidence="10 11">
    <name type="scientific">Paspalum notatum var. saurae</name>
    <dbReference type="NCBI Taxonomy" id="547442"/>
    <lineage>
        <taxon>Eukaryota</taxon>
        <taxon>Viridiplantae</taxon>
        <taxon>Streptophyta</taxon>
        <taxon>Embryophyta</taxon>
        <taxon>Tracheophyta</taxon>
        <taxon>Spermatophyta</taxon>
        <taxon>Magnoliopsida</taxon>
        <taxon>Liliopsida</taxon>
        <taxon>Poales</taxon>
        <taxon>Poaceae</taxon>
        <taxon>PACMAD clade</taxon>
        <taxon>Panicoideae</taxon>
        <taxon>Andropogonodae</taxon>
        <taxon>Paspaleae</taxon>
        <taxon>Paspalinae</taxon>
        <taxon>Paspalum</taxon>
    </lineage>
</organism>
<dbReference type="PANTHER" id="PTHR22760">
    <property type="entry name" value="GLYCOSYLTRANSFERASE"/>
    <property type="match status" value="1"/>
</dbReference>
<name>A0AAQ3TV26_PASNO</name>
<evidence type="ECO:0000256" key="2">
    <source>
        <dbReference type="ARBA" id="ARBA00022676"/>
    </source>
</evidence>
<keyword evidence="5 8" id="KW-0256">Endoplasmic reticulum</keyword>
<keyword evidence="4 8" id="KW-0812">Transmembrane</keyword>
<evidence type="ECO:0000256" key="9">
    <source>
        <dbReference type="SAM" id="MobiDB-lite"/>
    </source>
</evidence>